<sequence>MSKIELIHGSCADQVADVVVNAANSGLWAGGGICGVIFSKAGMQELTDACRKIKTPLNDGDAVITPAFKLTNAKAIIHAVGPNFAATPTAFDKLFDVYYNSLCVLKENGYHSISFPLISSGIFGGNLENPVGESTKQCLKAYKKFVQDYPDYEIDVKLCAFGQGEMIKAEAEFTEGL</sequence>
<evidence type="ECO:0000313" key="3">
    <source>
        <dbReference type="Proteomes" id="UP000184278"/>
    </source>
</evidence>
<dbReference type="GeneID" id="89509138"/>
<name>A0A1M5PX76_BUTFI</name>
<dbReference type="RefSeq" id="WP_073384665.1">
    <property type="nucleotide sequence ID" value="NZ_FQXK01000003.1"/>
</dbReference>
<dbReference type="SMART" id="SM00506">
    <property type="entry name" value="A1pp"/>
    <property type="match status" value="1"/>
</dbReference>
<gene>
    <name evidence="2" type="ORF">SAMN02745229_00124</name>
</gene>
<dbReference type="Proteomes" id="UP000184278">
    <property type="component" value="Unassembled WGS sequence"/>
</dbReference>
<dbReference type="InterPro" id="IPR043472">
    <property type="entry name" value="Macro_dom-like"/>
</dbReference>
<proteinExistence type="predicted"/>
<keyword evidence="3" id="KW-1185">Reference proteome</keyword>
<evidence type="ECO:0000313" key="2">
    <source>
        <dbReference type="EMBL" id="SHH06296.1"/>
    </source>
</evidence>
<dbReference type="EMBL" id="FQXK01000003">
    <property type="protein sequence ID" value="SHH06296.1"/>
    <property type="molecule type" value="Genomic_DNA"/>
</dbReference>
<protein>
    <submittedName>
        <fullName evidence="2">O-acetyl-ADP-ribose deacetylase (Regulator of RNase III), contains Macro domain</fullName>
    </submittedName>
</protein>
<dbReference type="PANTHER" id="PTHR11106">
    <property type="entry name" value="GANGLIOSIDE INDUCED DIFFERENTIATION ASSOCIATED PROTEIN 2-RELATED"/>
    <property type="match status" value="1"/>
</dbReference>
<dbReference type="Pfam" id="PF01661">
    <property type="entry name" value="Macro"/>
    <property type="match status" value="1"/>
</dbReference>
<evidence type="ECO:0000259" key="1">
    <source>
        <dbReference type="PROSITE" id="PS51154"/>
    </source>
</evidence>
<accession>A0A1M5PX76</accession>
<dbReference type="SUPFAM" id="SSF52949">
    <property type="entry name" value="Macro domain-like"/>
    <property type="match status" value="1"/>
</dbReference>
<dbReference type="InterPro" id="IPR002589">
    <property type="entry name" value="Macro_dom"/>
</dbReference>
<dbReference type="PANTHER" id="PTHR11106:SF27">
    <property type="entry name" value="MACRO DOMAIN-CONTAINING PROTEIN"/>
    <property type="match status" value="1"/>
</dbReference>
<organism evidence="2 3">
    <name type="scientific">Butyrivibrio fibrisolvens DSM 3071</name>
    <dbReference type="NCBI Taxonomy" id="1121131"/>
    <lineage>
        <taxon>Bacteria</taxon>
        <taxon>Bacillati</taxon>
        <taxon>Bacillota</taxon>
        <taxon>Clostridia</taxon>
        <taxon>Lachnospirales</taxon>
        <taxon>Lachnospiraceae</taxon>
        <taxon>Butyrivibrio</taxon>
    </lineage>
</organism>
<dbReference type="AlphaFoldDB" id="A0A1M5PX76"/>
<feature type="domain" description="Macro" evidence="1">
    <location>
        <begin position="1"/>
        <end position="177"/>
    </location>
</feature>
<dbReference type="Gene3D" id="3.40.220.10">
    <property type="entry name" value="Leucine Aminopeptidase, subunit E, domain 1"/>
    <property type="match status" value="1"/>
</dbReference>
<reference evidence="3" key="1">
    <citation type="submission" date="2016-11" db="EMBL/GenBank/DDBJ databases">
        <authorList>
            <person name="Varghese N."/>
            <person name="Submissions S."/>
        </authorList>
    </citation>
    <scope>NUCLEOTIDE SEQUENCE [LARGE SCALE GENOMIC DNA]</scope>
    <source>
        <strain evidence="3">DSM 3071</strain>
    </source>
</reference>
<dbReference type="OrthoDB" id="6194521at2"/>
<dbReference type="PROSITE" id="PS51154">
    <property type="entry name" value="MACRO"/>
    <property type="match status" value="1"/>
</dbReference>